<dbReference type="Proteomes" id="UP000198781">
    <property type="component" value="Unassembled WGS sequence"/>
</dbReference>
<evidence type="ECO:0000256" key="1">
    <source>
        <dbReference type="SAM" id="MobiDB-lite"/>
    </source>
</evidence>
<gene>
    <name evidence="2" type="ORF">SAMN05192589_12740</name>
</gene>
<sequence>MGGCCSVPSHVSNRYARSEVSQGESPRAEGTSGASTPASSVGGHLGELATLNRSSPLRSSSIAPRTHMSREQMVVSKVLNRVRNEYYRPNLKSSNKTRPNRGAEESRRVERAKIEILRMRGQAMYDTNTNAVSVAMDGRAHNCGELTTLARLYLEDEGYVARTLEFVADHVVAVIGAGSGGLPADMSEWDSDIYICDPWSNIACLGNNYPEQFLAKMSRWQEEGKFIKIDDRGFVSPLDERWVNDVLEGGKTAF</sequence>
<organism evidence="2 3">
    <name type="scientific">Paracidovorax valerianellae</name>
    <dbReference type="NCBI Taxonomy" id="187868"/>
    <lineage>
        <taxon>Bacteria</taxon>
        <taxon>Pseudomonadati</taxon>
        <taxon>Pseudomonadota</taxon>
        <taxon>Betaproteobacteria</taxon>
        <taxon>Burkholderiales</taxon>
        <taxon>Comamonadaceae</taxon>
        <taxon>Paracidovorax</taxon>
    </lineage>
</organism>
<dbReference type="EMBL" id="FMZC01000027">
    <property type="protein sequence ID" value="SDE72529.1"/>
    <property type="molecule type" value="Genomic_DNA"/>
</dbReference>
<accession>A0A1G7F9F9</accession>
<feature type="compositionally biased region" description="Polar residues" evidence="1">
    <location>
        <begin position="51"/>
        <end position="63"/>
    </location>
</feature>
<feature type="region of interest" description="Disordered" evidence="1">
    <location>
        <begin position="15"/>
        <end position="72"/>
    </location>
</feature>
<evidence type="ECO:0000313" key="3">
    <source>
        <dbReference type="Proteomes" id="UP000198781"/>
    </source>
</evidence>
<protein>
    <submittedName>
        <fullName evidence="2">Uncharacterized protein</fullName>
    </submittedName>
</protein>
<keyword evidence="3" id="KW-1185">Reference proteome</keyword>
<evidence type="ECO:0000313" key="2">
    <source>
        <dbReference type="EMBL" id="SDE72529.1"/>
    </source>
</evidence>
<name>A0A1G7F9F9_9BURK</name>
<reference evidence="2 3" key="1">
    <citation type="submission" date="2016-10" db="EMBL/GenBank/DDBJ databases">
        <authorList>
            <person name="de Groot N.N."/>
        </authorList>
    </citation>
    <scope>NUCLEOTIDE SEQUENCE [LARGE SCALE GENOMIC DNA]</scope>
    <source>
        <strain evidence="2 3">DSM 16619</strain>
    </source>
</reference>
<feature type="region of interest" description="Disordered" evidence="1">
    <location>
        <begin position="86"/>
        <end position="107"/>
    </location>
</feature>
<dbReference type="AlphaFoldDB" id="A0A1G7F9F9"/>
<proteinExistence type="predicted"/>